<dbReference type="Pfam" id="PF00385">
    <property type="entry name" value="Chromo"/>
    <property type="match status" value="1"/>
</dbReference>
<name>A0A9P6TXT4_9FUNG</name>
<protein>
    <recommendedName>
        <fullName evidence="1">Chromo domain-containing protein</fullName>
    </recommendedName>
</protein>
<comment type="caution">
    <text evidence="2">The sequence shown here is derived from an EMBL/GenBank/DDBJ whole genome shotgun (WGS) entry which is preliminary data.</text>
</comment>
<sequence length="230" mass="25663">MIQLALNTRVVALHDSSPFSLFFARRSNGFQLLSDDKGDLLSHAELEKRLQYMTETVFPAIAAKSRSTQLKMIERFNRTILHNEFPDGSKVMALDPIHGDKLSPTYEGPYTIVRRSTGGAYELKDGTGVLLNRKYAPSQLKLVLDDMDDSDIYEVETISSHRPAKVGGGVDYFVKWKGFPVEANTWEHEGGSAADAQKHEQPKTRIVIDLAAKGTNAPSSNLRRSARNRN</sequence>
<feature type="domain" description="Chromo" evidence="1">
    <location>
        <begin position="153"/>
        <end position="189"/>
    </location>
</feature>
<dbReference type="InterPro" id="IPR000953">
    <property type="entry name" value="Chromo/chromo_shadow_dom"/>
</dbReference>
<dbReference type="Gene3D" id="2.40.50.40">
    <property type="match status" value="1"/>
</dbReference>
<dbReference type="AlphaFoldDB" id="A0A9P6TXT4"/>
<evidence type="ECO:0000313" key="3">
    <source>
        <dbReference type="Proteomes" id="UP000807716"/>
    </source>
</evidence>
<dbReference type="InterPro" id="IPR023780">
    <property type="entry name" value="Chromo_domain"/>
</dbReference>
<dbReference type="SMART" id="SM00298">
    <property type="entry name" value="CHROMO"/>
    <property type="match status" value="1"/>
</dbReference>
<dbReference type="SUPFAM" id="SSF54160">
    <property type="entry name" value="Chromo domain-like"/>
    <property type="match status" value="1"/>
</dbReference>
<evidence type="ECO:0000259" key="1">
    <source>
        <dbReference type="PROSITE" id="PS50013"/>
    </source>
</evidence>
<dbReference type="CDD" id="cd00024">
    <property type="entry name" value="CD_CSD"/>
    <property type="match status" value="1"/>
</dbReference>
<dbReference type="OrthoDB" id="10267344at2759"/>
<accession>A0A9P6TXT4</accession>
<dbReference type="PROSITE" id="PS50013">
    <property type="entry name" value="CHROMO_2"/>
    <property type="match status" value="1"/>
</dbReference>
<proteinExistence type="predicted"/>
<organism evidence="2 3">
    <name type="scientific">Actinomortierella ambigua</name>
    <dbReference type="NCBI Taxonomy" id="1343610"/>
    <lineage>
        <taxon>Eukaryota</taxon>
        <taxon>Fungi</taxon>
        <taxon>Fungi incertae sedis</taxon>
        <taxon>Mucoromycota</taxon>
        <taxon>Mortierellomycotina</taxon>
        <taxon>Mortierellomycetes</taxon>
        <taxon>Mortierellales</taxon>
        <taxon>Mortierellaceae</taxon>
        <taxon>Actinomortierella</taxon>
    </lineage>
</organism>
<reference evidence="2" key="1">
    <citation type="journal article" date="2020" name="Fungal Divers.">
        <title>Resolving the Mortierellaceae phylogeny through synthesis of multi-gene phylogenetics and phylogenomics.</title>
        <authorList>
            <person name="Vandepol N."/>
            <person name="Liber J."/>
            <person name="Desiro A."/>
            <person name="Na H."/>
            <person name="Kennedy M."/>
            <person name="Barry K."/>
            <person name="Grigoriev I.V."/>
            <person name="Miller A.N."/>
            <person name="O'Donnell K."/>
            <person name="Stajich J.E."/>
            <person name="Bonito G."/>
        </authorList>
    </citation>
    <scope>NUCLEOTIDE SEQUENCE</scope>
    <source>
        <strain evidence="2">BC1065</strain>
    </source>
</reference>
<dbReference type="EMBL" id="JAAAJB010000821">
    <property type="protein sequence ID" value="KAG0250769.1"/>
    <property type="molecule type" value="Genomic_DNA"/>
</dbReference>
<dbReference type="Proteomes" id="UP000807716">
    <property type="component" value="Unassembled WGS sequence"/>
</dbReference>
<keyword evidence="3" id="KW-1185">Reference proteome</keyword>
<dbReference type="InterPro" id="IPR016197">
    <property type="entry name" value="Chromo-like_dom_sf"/>
</dbReference>
<evidence type="ECO:0000313" key="2">
    <source>
        <dbReference type="EMBL" id="KAG0250769.1"/>
    </source>
</evidence>
<gene>
    <name evidence="2" type="ORF">DFQ27_009215</name>
</gene>